<sequence length="303" mass="33237">MLILKLIAGPLIGALIGYCTNFIAVKMLFKPHRPIMIGKRRLPFTPGLIPKRKDELAGAIGSAIGEVLLTKKDLAEALPAEHIKESITGGLWEAYLGVKESQVSIGEAARGYLSEERLEEIRFKLEDVITERVMSGIEELDISNIVVTEGSRAIREKVQGTMLAMMVNDQVIQSVAAPIGEEIENYISENGEDKIRPVVQKELNRVGEETIGSLTQQLSLEQPHMKKIVDGLYSACVEDAMEEMVEKIDVAAIVEEKVRDMDVAKLEALILSVMKKELNAIVNLGALIGLVIGLLNLLINMLG</sequence>
<name>A0A9J6QUF2_9FIRM</name>
<dbReference type="GO" id="GO:0012505">
    <property type="term" value="C:endomembrane system"/>
    <property type="evidence" value="ECO:0007669"/>
    <property type="project" value="UniProtKB-SubCell"/>
</dbReference>
<evidence type="ECO:0000256" key="6">
    <source>
        <dbReference type="SAM" id="Phobius"/>
    </source>
</evidence>
<evidence type="ECO:0000256" key="2">
    <source>
        <dbReference type="ARBA" id="ARBA00008053"/>
    </source>
</evidence>
<evidence type="ECO:0000256" key="5">
    <source>
        <dbReference type="ARBA" id="ARBA00023136"/>
    </source>
</evidence>
<keyword evidence="8" id="KW-1185">Reference proteome</keyword>
<reference evidence="7" key="1">
    <citation type="submission" date="2022-09" db="EMBL/GenBank/DDBJ databases">
        <title>Culturomic study of gut microbiota in children with autism spectrum disorder.</title>
        <authorList>
            <person name="Efimov B.A."/>
            <person name="Chaplin A.V."/>
            <person name="Sokolova S.R."/>
            <person name="Pikina A.P."/>
            <person name="Korzhanova M."/>
            <person name="Belova V."/>
            <person name="Korostin D."/>
        </authorList>
    </citation>
    <scope>NUCLEOTIDE SEQUENCE</scope>
    <source>
        <strain evidence="7">ASD5510</strain>
    </source>
</reference>
<accession>A0A9J6QUF2</accession>
<evidence type="ECO:0000313" key="8">
    <source>
        <dbReference type="Proteomes" id="UP001065549"/>
    </source>
</evidence>
<dbReference type="AlphaFoldDB" id="A0A9J6QUF2"/>
<dbReference type="Proteomes" id="UP001065549">
    <property type="component" value="Unassembled WGS sequence"/>
</dbReference>
<keyword evidence="4 6" id="KW-1133">Transmembrane helix</keyword>
<evidence type="ECO:0000256" key="1">
    <source>
        <dbReference type="ARBA" id="ARBA00004308"/>
    </source>
</evidence>
<evidence type="ECO:0000313" key="7">
    <source>
        <dbReference type="EMBL" id="MCU7378431.1"/>
    </source>
</evidence>
<protein>
    <submittedName>
        <fullName evidence="7">DUF445 family protein</fullName>
    </submittedName>
</protein>
<feature type="transmembrane region" description="Helical" evidence="6">
    <location>
        <begin position="280"/>
        <end position="299"/>
    </location>
</feature>
<feature type="transmembrane region" description="Helical" evidence="6">
    <location>
        <begin position="6"/>
        <end position="29"/>
    </location>
</feature>
<organism evidence="7 8">
    <name type="scientific">Hominibacterium faecale</name>
    <dbReference type="NCBI Taxonomy" id="2839743"/>
    <lineage>
        <taxon>Bacteria</taxon>
        <taxon>Bacillati</taxon>
        <taxon>Bacillota</taxon>
        <taxon>Clostridia</taxon>
        <taxon>Peptostreptococcales</taxon>
        <taxon>Anaerovoracaceae</taxon>
        <taxon>Hominibacterium</taxon>
    </lineage>
</organism>
<evidence type="ECO:0000256" key="3">
    <source>
        <dbReference type="ARBA" id="ARBA00022692"/>
    </source>
</evidence>
<keyword evidence="5 6" id="KW-0472">Membrane</keyword>
<dbReference type="RefSeq" id="WP_148396514.1">
    <property type="nucleotide sequence ID" value="NZ_JAJAGH010000007.1"/>
</dbReference>
<keyword evidence="3 6" id="KW-0812">Transmembrane</keyword>
<dbReference type="InterPro" id="IPR007383">
    <property type="entry name" value="DUF445"/>
</dbReference>
<dbReference type="EMBL" id="JAOSHN010000003">
    <property type="protein sequence ID" value="MCU7378431.1"/>
    <property type="molecule type" value="Genomic_DNA"/>
</dbReference>
<dbReference type="PANTHER" id="PTHR35791:SF1">
    <property type="entry name" value="UPF0754 MEMBRANE PROTEIN YHEB"/>
    <property type="match status" value="1"/>
</dbReference>
<proteinExistence type="inferred from homology"/>
<comment type="subcellular location">
    <subcellularLocation>
        <location evidence="1">Endomembrane system</location>
    </subcellularLocation>
</comment>
<evidence type="ECO:0000256" key="4">
    <source>
        <dbReference type="ARBA" id="ARBA00022989"/>
    </source>
</evidence>
<gene>
    <name evidence="7" type="ORF">OBO34_08680</name>
</gene>
<dbReference type="PANTHER" id="PTHR35791">
    <property type="entry name" value="UPF0754 MEMBRANE PROTEIN YHEB"/>
    <property type="match status" value="1"/>
</dbReference>
<dbReference type="Pfam" id="PF04286">
    <property type="entry name" value="DUF445"/>
    <property type="match status" value="1"/>
</dbReference>
<comment type="similarity">
    <text evidence="2">Belongs to the UPF0754 family.</text>
</comment>
<comment type="caution">
    <text evidence="7">The sequence shown here is derived from an EMBL/GenBank/DDBJ whole genome shotgun (WGS) entry which is preliminary data.</text>
</comment>